<evidence type="ECO:0000256" key="1">
    <source>
        <dbReference type="SAM" id="Phobius"/>
    </source>
</evidence>
<sequence length="115" mass="11788">MVSGDGVCLVVLAIVTCGGYDGVADVRRGLGGGGGGVFGCTRSFPAGCCQRRMKAAGCGSGRRRWVVGMLFSRTAAWDGLVWSDGVGFFGLGLFVGGVVVLGVFVSLIFFWAGLL</sequence>
<keyword evidence="1" id="KW-0472">Membrane</keyword>
<gene>
    <name evidence="2" type="ORF">LTRI10_LOCUS36851</name>
</gene>
<evidence type="ECO:0000313" key="3">
    <source>
        <dbReference type="Proteomes" id="UP001497516"/>
    </source>
</evidence>
<accession>A0AAV2FEQ9</accession>
<dbReference type="AlphaFoldDB" id="A0AAV2FEQ9"/>
<reference evidence="2 3" key="1">
    <citation type="submission" date="2024-04" db="EMBL/GenBank/DDBJ databases">
        <authorList>
            <person name="Fracassetti M."/>
        </authorList>
    </citation>
    <scope>NUCLEOTIDE SEQUENCE [LARGE SCALE GENOMIC DNA]</scope>
</reference>
<keyword evidence="3" id="KW-1185">Reference proteome</keyword>
<name>A0AAV2FEQ9_9ROSI</name>
<feature type="transmembrane region" description="Helical" evidence="1">
    <location>
        <begin position="88"/>
        <end position="114"/>
    </location>
</feature>
<protein>
    <recommendedName>
        <fullName evidence="4">Transmembrane protein</fullName>
    </recommendedName>
</protein>
<evidence type="ECO:0000313" key="2">
    <source>
        <dbReference type="EMBL" id="CAL1396489.1"/>
    </source>
</evidence>
<keyword evidence="1" id="KW-1133">Transmembrane helix</keyword>
<organism evidence="2 3">
    <name type="scientific">Linum trigynum</name>
    <dbReference type="NCBI Taxonomy" id="586398"/>
    <lineage>
        <taxon>Eukaryota</taxon>
        <taxon>Viridiplantae</taxon>
        <taxon>Streptophyta</taxon>
        <taxon>Embryophyta</taxon>
        <taxon>Tracheophyta</taxon>
        <taxon>Spermatophyta</taxon>
        <taxon>Magnoliopsida</taxon>
        <taxon>eudicotyledons</taxon>
        <taxon>Gunneridae</taxon>
        <taxon>Pentapetalae</taxon>
        <taxon>rosids</taxon>
        <taxon>fabids</taxon>
        <taxon>Malpighiales</taxon>
        <taxon>Linaceae</taxon>
        <taxon>Linum</taxon>
    </lineage>
</organism>
<keyword evidence="1" id="KW-0812">Transmembrane</keyword>
<proteinExistence type="predicted"/>
<evidence type="ECO:0008006" key="4">
    <source>
        <dbReference type="Google" id="ProtNLM"/>
    </source>
</evidence>
<dbReference type="Proteomes" id="UP001497516">
    <property type="component" value="Chromosome 6"/>
</dbReference>
<dbReference type="EMBL" id="OZ034819">
    <property type="protein sequence ID" value="CAL1396489.1"/>
    <property type="molecule type" value="Genomic_DNA"/>
</dbReference>